<dbReference type="OrthoDB" id="2556122at2759"/>
<dbReference type="RefSeq" id="XP_013762318.1">
    <property type="nucleotide sequence ID" value="XM_013906864.1"/>
</dbReference>
<feature type="compositionally biased region" description="Basic and acidic residues" evidence="1">
    <location>
        <begin position="1"/>
        <end position="15"/>
    </location>
</feature>
<feature type="domain" description="DSC E3 ubiquitin ligase complex subunit 3 C-terminal" evidence="3">
    <location>
        <begin position="33"/>
        <end position="185"/>
    </location>
</feature>
<reference evidence="4 5" key="1">
    <citation type="submission" date="2010-05" db="EMBL/GenBank/DDBJ databases">
        <title>The Genome Sequence of Thecamonas trahens ATCC 50062.</title>
        <authorList>
            <consortium name="The Broad Institute Genome Sequencing Platform"/>
            <person name="Russ C."/>
            <person name="Cuomo C."/>
            <person name="Shea T."/>
            <person name="Young S.K."/>
            <person name="Zeng Q."/>
            <person name="Koehrsen M."/>
            <person name="Haas B."/>
            <person name="Borodovsky M."/>
            <person name="Guigo R."/>
            <person name="Alvarado L."/>
            <person name="Berlin A."/>
            <person name="Bochicchio J."/>
            <person name="Borenstein D."/>
            <person name="Chapman S."/>
            <person name="Chen Z."/>
            <person name="Freedman E."/>
            <person name="Gellesch M."/>
            <person name="Goldberg J."/>
            <person name="Griggs A."/>
            <person name="Gujja S."/>
            <person name="Heilman E."/>
            <person name="Heiman D."/>
            <person name="Hepburn T."/>
            <person name="Howarth C."/>
            <person name="Jen D."/>
            <person name="Larson L."/>
            <person name="Mehta T."/>
            <person name="Park D."/>
            <person name="Pearson M."/>
            <person name="Roberts A."/>
            <person name="Saif S."/>
            <person name="Shenoy N."/>
            <person name="Sisk P."/>
            <person name="Stolte C."/>
            <person name="Sykes S."/>
            <person name="Thomson T."/>
            <person name="Walk T."/>
            <person name="White J."/>
            <person name="Yandava C."/>
            <person name="Burger G."/>
            <person name="Gray M.W."/>
            <person name="Holland P.W.H."/>
            <person name="King N."/>
            <person name="Lang F.B.F."/>
            <person name="Roger A.J."/>
            <person name="Ruiz-Trillo I."/>
            <person name="Lander E."/>
            <person name="Nusbaum C."/>
        </authorList>
    </citation>
    <scope>NUCLEOTIDE SEQUENCE [LARGE SCALE GENOMIC DNA]</scope>
    <source>
        <strain evidence="4 5">ATCC 50062</strain>
    </source>
</reference>
<dbReference type="Proteomes" id="UP000054408">
    <property type="component" value="Unassembled WGS sequence"/>
</dbReference>
<dbReference type="PANTHER" id="PTHR28049">
    <property type="entry name" value="TRANSMEMBRANE PROTEIN YOR223W"/>
    <property type="match status" value="1"/>
</dbReference>
<proteinExistence type="predicted"/>
<accession>A0A0L0DJ38</accession>
<keyword evidence="2" id="KW-1133">Transmembrane helix</keyword>
<feature type="transmembrane region" description="Helical" evidence="2">
    <location>
        <begin position="169"/>
        <end position="187"/>
    </location>
</feature>
<keyword evidence="2" id="KW-0812">Transmembrane</keyword>
<dbReference type="GeneID" id="25560915"/>
<keyword evidence="2" id="KW-0472">Membrane</keyword>
<evidence type="ECO:0000256" key="1">
    <source>
        <dbReference type="SAM" id="MobiDB-lite"/>
    </source>
</evidence>
<dbReference type="EMBL" id="GL349436">
    <property type="protein sequence ID" value="KNC52322.1"/>
    <property type="molecule type" value="Genomic_DNA"/>
</dbReference>
<evidence type="ECO:0000313" key="4">
    <source>
        <dbReference type="EMBL" id="KNC52322.1"/>
    </source>
</evidence>
<evidence type="ECO:0000256" key="2">
    <source>
        <dbReference type="SAM" id="Phobius"/>
    </source>
</evidence>
<dbReference type="GO" id="GO:0005783">
    <property type="term" value="C:endoplasmic reticulum"/>
    <property type="evidence" value="ECO:0007669"/>
    <property type="project" value="TreeGrafter"/>
</dbReference>
<evidence type="ECO:0000259" key="3">
    <source>
        <dbReference type="Pfam" id="PF13373"/>
    </source>
</evidence>
<gene>
    <name evidence="4" type="ORF">AMSG_01154</name>
</gene>
<sequence>MREERRRQRTATRDDGSDDGGSGDDDDGDDELGFDHLTTYGFGAQQIAEVRERFLEARGHLPAAQRRQEEEEWMNAIALISLHDPHISPVDVLAQNMVPPPAAATPMSAAIDDVFPRAAASATTAIVAAVTQEGSHFDFLVGAVAGFVLGPILMIWLCCEDSLTGQFRLGLVLGLLINAGFGLLRLVDG</sequence>
<feature type="compositionally biased region" description="Acidic residues" evidence="1">
    <location>
        <begin position="16"/>
        <end position="32"/>
    </location>
</feature>
<dbReference type="Pfam" id="PF13373">
    <property type="entry name" value="Dsc3_C"/>
    <property type="match status" value="1"/>
</dbReference>
<name>A0A0L0DJ38_THETB</name>
<feature type="transmembrane region" description="Helical" evidence="2">
    <location>
        <begin position="139"/>
        <end position="157"/>
    </location>
</feature>
<protein>
    <recommendedName>
        <fullName evidence="3">DSC E3 ubiquitin ligase complex subunit 3 C-terminal domain-containing protein</fullName>
    </recommendedName>
</protein>
<keyword evidence="5" id="KW-1185">Reference proteome</keyword>
<dbReference type="GO" id="GO:0044695">
    <property type="term" value="C:Dsc E3 ubiquitin ligase complex"/>
    <property type="evidence" value="ECO:0007669"/>
    <property type="project" value="InterPro"/>
</dbReference>
<evidence type="ECO:0000313" key="5">
    <source>
        <dbReference type="Proteomes" id="UP000054408"/>
    </source>
</evidence>
<feature type="region of interest" description="Disordered" evidence="1">
    <location>
        <begin position="1"/>
        <end position="32"/>
    </location>
</feature>
<dbReference type="PANTHER" id="PTHR28049:SF1">
    <property type="entry name" value="DSC E3 UBIQUITIN LIGASE COMPLEX SUBUNIT 3"/>
    <property type="match status" value="1"/>
</dbReference>
<organism evidence="4 5">
    <name type="scientific">Thecamonas trahens ATCC 50062</name>
    <dbReference type="NCBI Taxonomy" id="461836"/>
    <lineage>
        <taxon>Eukaryota</taxon>
        <taxon>Apusozoa</taxon>
        <taxon>Apusomonadida</taxon>
        <taxon>Apusomonadidae</taxon>
        <taxon>Thecamonas</taxon>
    </lineage>
</organism>
<dbReference type="InterPro" id="IPR045226">
    <property type="entry name" value="Dsc3"/>
</dbReference>
<dbReference type="InterPro" id="IPR025390">
    <property type="entry name" value="Dsc3_C"/>
</dbReference>
<dbReference type="AlphaFoldDB" id="A0A0L0DJ38"/>